<evidence type="ECO:0000313" key="8">
    <source>
        <dbReference type="EMBL" id="RYC29459.1"/>
    </source>
</evidence>
<feature type="transmembrane region" description="Helical" evidence="7">
    <location>
        <begin position="514"/>
        <end position="534"/>
    </location>
</feature>
<dbReference type="PANTHER" id="PTHR30250">
    <property type="entry name" value="PST FAMILY PREDICTED COLANIC ACID TRANSPORTER"/>
    <property type="match status" value="1"/>
</dbReference>
<feature type="transmembrane region" description="Helical" evidence="7">
    <location>
        <begin position="175"/>
        <end position="198"/>
    </location>
</feature>
<keyword evidence="6 7" id="KW-0472">Membrane</keyword>
<evidence type="ECO:0000256" key="5">
    <source>
        <dbReference type="ARBA" id="ARBA00022989"/>
    </source>
</evidence>
<dbReference type="AlphaFoldDB" id="A0A4Q2TZB4"/>
<keyword evidence="9" id="KW-1185">Reference proteome</keyword>
<dbReference type="RefSeq" id="WP_129229421.1">
    <property type="nucleotide sequence ID" value="NZ_QYBB01000051.1"/>
</dbReference>
<feature type="transmembrane region" description="Helical" evidence="7">
    <location>
        <begin position="391"/>
        <end position="415"/>
    </location>
</feature>
<comment type="similarity">
    <text evidence="2">Belongs to the polysaccharide synthase family.</text>
</comment>
<keyword evidence="5 7" id="KW-1133">Transmembrane helix</keyword>
<gene>
    <name evidence="8" type="ORF">D3273_23765</name>
</gene>
<keyword evidence="4 7" id="KW-0812">Transmembrane</keyword>
<keyword evidence="3" id="KW-1003">Cell membrane</keyword>
<evidence type="ECO:0000256" key="6">
    <source>
        <dbReference type="ARBA" id="ARBA00023136"/>
    </source>
</evidence>
<feature type="transmembrane region" description="Helical" evidence="7">
    <location>
        <begin position="204"/>
        <end position="223"/>
    </location>
</feature>
<evidence type="ECO:0000256" key="2">
    <source>
        <dbReference type="ARBA" id="ARBA00007430"/>
    </source>
</evidence>
<comment type="caution">
    <text evidence="8">The sequence shown here is derived from an EMBL/GenBank/DDBJ whole genome shotgun (WGS) entry which is preliminary data.</text>
</comment>
<reference evidence="8 9" key="2">
    <citation type="submission" date="2019-02" db="EMBL/GenBank/DDBJ databases">
        <title>'Lichenibacterium ramalinii' gen. nov. sp. nov., 'Lichenibacterium minor' gen. nov. sp. nov.</title>
        <authorList>
            <person name="Pankratov T."/>
        </authorList>
    </citation>
    <scope>NUCLEOTIDE SEQUENCE [LARGE SCALE GENOMIC DNA]</scope>
    <source>
        <strain evidence="8 9">RmlP026</strain>
    </source>
</reference>
<feature type="transmembrane region" description="Helical" evidence="7">
    <location>
        <begin position="540"/>
        <end position="566"/>
    </location>
</feature>
<feature type="transmembrane region" description="Helical" evidence="7">
    <location>
        <begin position="111"/>
        <end position="136"/>
    </location>
</feature>
<feature type="transmembrane region" description="Helical" evidence="7">
    <location>
        <begin position="482"/>
        <end position="502"/>
    </location>
</feature>
<name>A0A4Q2TZB4_9HYPH</name>
<comment type="subcellular location">
    <subcellularLocation>
        <location evidence="1">Cell membrane</location>
        <topology evidence="1">Multi-pass membrane protein</topology>
    </subcellularLocation>
</comment>
<evidence type="ECO:0000313" key="9">
    <source>
        <dbReference type="Proteomes" id="UP000290759"/>
    </source>
</evidence>
<protein>
    <submittedName>
        <fullName evidence="8">Lipopolysaccharide biosynthesis protein</fullName>
    </submittedName>
</protein>
<feature type="transmembrane region" description="Helical" evidence="7">
    <location>
        <begin position="271"/>
        <end position="292"/>
    </location>
</feature>
<dbReference type="InterPro" id="IPR050833">
    <property type="entry name" value="Poly_Biosynth_Transport"/>
</dbReference>
<feature type="transmembrane region" description="Helical" evidence="7">
    <location>
        <begin position="304"/>
        <end position="325"/>
    </location>
</feature>
<organism evidence="8 9">
    <name type="scientific">Lichenibacterium minor</name>
    <dbReference type="NCBI Taxonomy" id="2316528"/>
    <lineage>
        <taxon>Bacteria</taxon>
        <taxon>Pseudomonadati</taxon>
        <taxon>Pseudomonadota</taxon>
        <taxon>Alphaproteobacteria</taxon>
        <taxon>Hyphomicrobiales</taxon>
        <taxon>Lichenihabitantaceae</taxon>
        <taxon>Lichenibacterium</taxon>
    </lineage>
</organism>
<dbReference type="Proteomes" id="UP000290759">
    <property type="component" value="Unassembled WGS sequence"/>
</dbReference>
<evidence type="ECO:0000256" key="4">
    <source>
        <dbReference type="ARBA" id="ARBA00022692"/>
    </source>
</evidence>
<dbReference type="OrthoDB" id="8448304at2"/>
<dbReference type="PANTHER" id="PTHR30250:SF10">
    <property type="entry name" value="LIPOPOLYSACCHARIDE BIOSYNTHESIS PROTEIN WZXC"/>
    <property type="match status" value="1"/>
</dbReference>
<feature type="transmembrane region" description="Helical" evidence="7">
    <location>
        <begin position="244"/>
        <end position="265"/>
    </location>
</feature>
<feature type="transmembrane region" description="Helical" evidence="7">
    <location>
        <begin position="455"/>
        <end position="476"/>
    </location>
</feature>
<proteinExistence type="inferred from homology"/>
<accession>A0A4Q2TZB4</accession>
<feature type="transmembrane region" description="Helical" evidence="7">
    <location>
        <begin position="421"/>
        <end position="443"/>
    </location>
</feature>
<evidence type="ECO:0000256" key="1">
    <source>
        <dbReference type="ARBA" id="ARBA00004651"/>
    </source>
</evidence>
<dbReference type="EMBL" id="QYBB01000051">
    <property type="protein sequence ID" value="RYC29459.1"/>
    <property type="molecule type" value="Genomic_DNA"/>
</dbReference>
<dbReference type="GO" id="GO:0005886">
    <property type="term" value="C:plasma membrane"/>
    <property type="evidence" value="ECO:0007669"/>
    <property type="project" value="UniProtKB-SubCell"/>
</dbReference>
<feature type="transmembrane region" description="Helical" evidence="7">
    <location>
        <begin position="345"/>
        <end position="371"/>
    </location>
</feature>
<evidence type="ECO:0000256" key="3">
    <source>
        <dbReference type="ARBA" id="ARBA00022475"/>
    </source>
</evidence>
<evidence type="ECO:0000256" key="7">
    <source>
        <dbReference type="SAM" id="Phobius"/>
    </source>
</evidence>
<feature type="transmembrane region" description="Helical" evidence="7">
    <location>
        <begin position="142"/>
        <end position="163"/>
    </location>
</feature>
<sequence length="601" mass="63866">MADYHSLLDRTVTGMADQSMEARQRVYANARHALLRQLGEQRGRFSEGEIDRECKSLDEAIACVEISFGSDLAGVPPDIGVDMARTVDVSGENVGTAAAPRSALARAALRGVLWLVLQSLGGRTIGVLSQLALAWILDPSSFGLIGIIYALTTISSALVNFGVEDVLLQRERTIRFWAAPAFWSSLGLSSLGCAVTIGSASVGAAFYGTSGIMGLAICAGLMLPLGALQTVPAVMLRVDMNFRAISIFNIGEMAAVQVGTVALALTGAGAYSFVVPGPVVAAIKIVLLWAYARPPALKRCRPKQLAYMLGSGTTVFLTRLIISAISQGDYLILGLIASRVEVGIYYFAFKLAAQPLWILAANFNSVLFPVLIKLKLDRDRQVAAAAATARLLSYAIMPLCGLQAAIAGPSLHLMFGSKWTGAVPVVQVLSLGLAFDSVTWITGSLLSANREYRRALVYTASFAPLFFMLVLAGAWAGAAKGAACGVAAFYFVMGPSMCWLVFHHYGVRAGAVGDLFAMPTALAAASIGTLAWATSEQSDLVRIVALTIASPVIYIGLMALLVPLMLEELLRRLLPRRLQRLVDGSLTLWTSVTRAISSRLA</sequence>
<dbReference type="Pfam" id="PF13440">
    <property type="entry name" value="Polysacc_synt_3"/>
    <property type="match status" value="1"/>
</dbReference>
<reference evidence="8 9" key="1">
    <citation type="submission" date="2018-12" db="EMBL/GenBank/DDBJ databases">
        <authorList>
            <person name="Grouzdev D.S."/>
            <person name="Krutkina M.S."/>
        </authorList>
    </citation>
    <scope>NUCLEOTIDE SEQUENCE [LARGE SCALE GENOMIC DNA]</scope>
    <source>
        <strain evidence="8 9">RmlP026</strain>
    </source>
</reference>